<evidence type="ECO:0000313" key="2">
    <source>
        <dbReference type="Proteomes" id="UP000237105"/>
    </source>
</evidence>
<dbReference type="AlphaFoldDB" id="A0A2P5BR30"/>
<evidence type="ECO:0000313" key="1">
    <source>
        <dbReference type="EMBL" id="PON51269.1"/>
    </source>
</evidence>
<dbReference type="EMBL" id="JXTB01000235">
    <property type="protein sequence ID" value="PON51269.1"/>
    <property type="molecule type" value="Genomic_DNA"/>
</dbReference>
<dbReference type="Proteomes" id="UP000237105">
    <property type="component" value="Unassembled WGS sequence"/>
</dbReference>
<reference evidence="2" key="1">
    <citation type="submission" date="2016-06" db="EMBL/GenBank/DDBJ databases">
        <title>Parallel loss of symbiosis genes in relatives of nitrogen-fixing non-legume Parasponia.</title>
        <authorList>
            <person name="Van Velzen R."/>
            <person name="Holmer R."/>
            <person name="Bu F."/>
            <person name="Rutten L."/>
            <person name="Van Zeijl A."/>
            <person name="Liu W."/>
            <person name="Santuari L."/>
            <person name="Cao Q."/>
            <person name="Sharma T."/>
            <person name="Shen D."/>
            <person name="Roswanjaya Y."/>
            <person name="Wardhani T."/>
            <person name="Kalhor M.S."/>
            <person name="Jansen J."/>
            <person name="Van den Hoogen J."/>
            <person name="Gungor B."/>
            <person name="Hartog M."/>
            <person name="Hontelez J."/>
            <person name="Verver J."/>
            <person name="Yang W.-C."/>
            <person name="Schijlen E."/>
            <person name="Repin R."/>
            <person name="Schilthuizen M."/>
            <person name="Schranz E."/>
            <person name="Heidstra R."/>
            <person name="Miyata K."/>
            <person name="Fedorova E."/>
            <person name="Kohlen W."/>
            <person name="Bisseling T."/>
            <person name="Smit S."/>
            <person name="Geurts R."/>
        </authorList>
    </citation>
    <scope>NUCLEOTIDE SEQUENCE [LARGE SCALE GENOMIC DNA]</scope>
    <source>
        <strain evidence="2">cv. WU1-14</strain>
    </source>
</reference>
<comment type="caution">
    <text evidence="1">The sequence shown here is derived from an EMBL/GenBank/DDBJ whole genome shotgun (WGS) entry which is preliminary data.</text>
</comment>
<feature type="non-terminal residue" evidence="1">
    <location>
        <position position="86"/>
    </location>
</feature>
<gene>
    <name evidence="1" type="ORF">PanWU01x14_217380</name>
</gene>
<keyword evidence="2" id="KW-1185">Reference proteome</keyword>
<proteinExistence type="predicted"/>
<name>A0A2P5BR30_PARAD</name>
<accession>A0A2P5BR30</accession>
<organism evidence="1 2">
    <name type="scientific">Parasponia andersonii</name>
    <name type="common">Sponia andersonii</name>
    <dbReference type="NCBI Taxonomy" id="3476"/>
    <lineage>
        <taxon>Eukaryota</taxon>
        <taxon>Viridiplantae</taxon>
        <taxon>Streptophyta</taxon>
        <taxon>Embryophyta</taxon>
        <taxon>Tracheophyta</taxon>
        <taxon>Spermatophyta</taxon>
        <taxon>Magnoliopsida</taxon>
        <taxon>eudicotyledons</taxon>
        <taxon>Gunneridae</taxon>
        <taxon>Pentapetalae</taxon>
        <taxon>rosids</taxon>
        <taxon>fabids</taxon>
        <taxon>Rosales</taxon>
        <taxon>Cannabaceae</taxon>
        <taxon>Parasponia</taxon>
    </lineage>
</organism>
<sequence length="86" mass="10161">MYEDDLFESYEENFKSKNDVECNPDIEDSEHSSDSIFGKAMRPLSDDEFVDPNKYMKNKALHFINVSGKKQLALHQVFKDYKEFNE</sequence>
<protein>
    <submittedName>
        <fullName evidence="1">Uncharacterized protein</fullName>
    </submittedName>
</protein>